<evidence type="ECO:0000256" key="5">
    <source>
        <dbReference type="ARBA" id="ARBA00022989"/>
    </source>
</evidence>
<reference evidence="8 9" key="1">
    <citation type="submission" date="2019-12" db="EMBL/GenBank/DDBJ databases">
        <authorList>
            <person name="Li J."/>
            <person name="Shi Y."/>
            <person name="Xu G."/>
            <person name="Xiao D."/>
            <person name="Ran X."/>
        </authorList>
    </citation>
    <scope>NUCLEOTIDE SEQUENCE [LARGE SCALE GENOMIC DNA]</scope>
    <source>
        <strain evidence="8 9">JCM 15915</strain>
    </source>
</reference>
<dbReference type="Pfam" id="PF07681">
    <property type="entry name" value="DoxX"/>
    <property type="match status" value="1"/>
</dbReference>
<evidence type="ECO:0000256" key="1">
    <source>
        <dbReference type="ARBA" id="ARBA00004651"/>
    </source>
</evidence>
<feature type="transmembrane region" description="Helical" evidence="7">
    <location>
        <begin position="84"/>
        <end position="105"/>
    </location>
</feature>
<keyword evidence="5 7" id="KW-1133">Transmembrane helix</keyword>
<evidence type="ECO:0000256" key="3">
    <source>
        <dbReference type="ARBA" id="ARBA00022475"/>
    </source>
</evidence>
<evidence type="ECO:0000313" key="9">
    <source>
        <dbReference type="Proteomes" id="UP000462152"/>
    </source>
</evidence>
<evidence type="ECO:0000256" key="2">
    <source>
        <dbReference type="ARBA" id="ARBA00006679"/>
    </source>
</evidence>
<sequence length="146" mass="15151">MSYPQNSTLSAPLGLLLLRVGLGVVFLMHGLQKFNEWTLAGTAENFRQMGVPSAELAATVAAYAELVGGIALIVGLLSRLAGLVLALDMLGAIYFVHGSQGFFASNGGYESVLVLGLASLAVFLLGPGRFAIAGGLDDRRGWGILA</sequence>
<evidence type="ECO:0000256" key="6">
    <source>
        <dbReference type="ARBA" id="ARBA00023136"/>
    </source>
</evidence>
<dbReference type="PANTHER" id="PTHR33452:SF1">
    <property type="entry name" value="INNER MEMBRANE PROTEIN YPHA-RELATED"/>
    <property type="match status" value="1"/>
</dbReference>
<organism evidence="8 9">
    <name type="scientific">Rothia koreensis</name>
    <dbReference type="NCBI Taxonomy" id="592378"/>
    <lineage>
        <taxon>Bacteria</taxon>
        <taxon>Bacillati</taxon>
        <taxon>Actinomycetota</taxon>
        <taxon>Actinomycetes</taxon>
        <taxon>Micrococcales</taxon>
        <taxon>Micrococcaceae</taxon>
        <taxon>Rothia</taxon>
    </lineage>
</organism>
<name>A0A7K1LKY5_9MICC</name>
<dbReference type="PANTHER" id="PTHR33452">
    <property type="entry name" value="OXIDOREDUCTASE CATD-RELATED"/>
    <property type="match status" value="1"/>
</dbReference>
<feature type="transmembrane region" description="Helical" evidence="7">
    <location>
        <begin position="56"/>
        <end position="77"/>
    </location>
</feature>
<keyword evidence="4 7" id="KW-0812">Transmembrane</keyword>
<evidence type="ECO:0000256" key="4">
    <source>
        <dbReference type="ARBA" id="ARBA00022692"/>
    </source>
</evidence>
<gene>
    <name evidence="8" type="ORF">GMA10_11280</name>
</gene>
<feature type="transmembrane region" description="Helical" evidence="7">
    <location>
        <begin position="111"/>
        <end position="132"/>
    </location>
</feature>
<dbReference type="EMBL" id="WOGT01000008">
    <property type="protein sequence ID" value="MUN55785.1"/>
    <property type="molecule type" value="Genomic_DNA"/>
</dbReference>
<protein>
    <submittedName>
        <fullName evidence="8">DoxX family membrane protein</fullName>
    </submittedName>
</protein>
<comment type="caution">
    <text evidence="8">The sequence shown here is derived from an EMBL/GenBank/DDBJ whole genome shotgun (WGS) entry which is preliminary data.</text>
</comment>
<dbReference type="GO" id="GO:0005886">
    <property type="term" value="C:plasma membrane"/>
    <property type="evidence" value="ECO:0007669"/>
    <property type="project" value="UniProtKB-SubCell"/>
</dbReference>
<comment type="subcellular location">
    <subcellularLocation>
        <location evidence="1">Cell membrane</location>
        <topology evidence="1">Multi-pass membrane protein</topology>
    </subcellularLocation>
</comment>
<accession>A0A7K1LKY5</accession>
<dbReference type="RefSeq" id="WP_129315604.1">
    <property type="nucleotide sequence ID" value="NZ_CP197643.1"/>
</dbReference>
<dbReference type="InterPro" id="IPR051907">
    <property type="entry name" value="DoxX-like_oxidoreductase"/>
</dbReference>
<dbReference type="AlphaFoldDB" id="A0A7K1LKY5"/>
<proteinExistence type="inferred from homology"/>
<comment type="similarity">
    <text evidence="2">Belongs to the DoxX family.</text>
</comment>
<dbReference type="InterPro" id="IPR032808">
    <property type="entry name" value="DoxX"/>
</dbReference>
<evidence type="ECO:0000313" key="8">
    <source>
        <dbReference type="EMBL" id="MUN55785.1"/>
    </source>
</evidence>
<dbReference type="Proteomes" id="UP000462152">
    <property type="component" value="Unassembled WGS sequence"/>
</dbReference>
<evidence type="ECO:0000256" key="7">
    <source>
        <dbReference type="SAM" id="Phobius"/>
    </source>
</evidence>
<keyword evidence="3" id="KW-1003">Cell membrane</keyword>
<keyword evidence="6 7" id="KW-0472">Membrane</keyword>
<keyword evidence="9" id="KW-1185">Reference proteome</keyword>